<sequence length="162" mass="18014">MATFYDKMLNCLSINFRIVALMGCRLRGAAPTATTAAAAAAPSLADELPMFYVIFTETLALLGQINFVATRWSREPDLALRCVGHALNNSLCISKGFLLLLNTGRLRELLDELLRNWRRYRPARAEDRARIARRAENSLMLSKVLMISTLSCIVGFGLPPLL</sequence>
<keyword evidence="3" id="KW-1185">Reference proteome</keyword>
<dbReference type="Proteomes" id="UP001627154">
    <property type="component" value="Unassembled WGS sequence"/>
</dbReference>
<proteinExistence type="predicted"/>
<comment type="caution">
    <text evidence="2">The sequence shown here is derived from an EMBL/GenBank/DDBJ whole genome shotgun (WGS) entry which is preliminary data.</text>
</comment>
<name>A0ABD2WT00_9HYME</name>
<feature type="transmembrane region" description="Helical" evidence="1">
    <location>
        <begin position="138"/>
        <end position="158"/>
    </location>
</feature>
<protein>
    <submittedName>
        <fullName evidence="2">Uncharacterized protein</fullName>
    </submittedName>
</protein>
<reference evidence="2 3" key="1">
    <citation type="journal article" date="2024" name="bioRxiv">
        <title>A reference genome for Trichogramma kaykai: A tiny desert-dwelling parasitoid wasp with competing sex-ratio distorters.</title>
        <authorList>
            <person name="Culotta J."/>
            <person name="Lindsey A.R."/>
        </authorList>
    </citation>
    <scope>NUCLEOTIDE SEQUENCE [LARGE SCALE GENOMIC DNA]</scope>
    <source>
        <strain evidence="2 3">KSX58</strain>
    </source>
</reference>
<accession>A0ABD2WT00</accession>
<evidence type="ECO:0000313" key="3">
    <source>
        <dbReference type="Proteomes" id="UP001627154"/>
    </source>
</evidence>
<keyword evidence="1" id="KW-1133">Transmembrane helix</keyword>
<keyword evidence="1" id="KW-0472">Membrane</keyword>
<evidence type="ECO:0000256" key="1">
    <source>
        <dbReference type="SAM" id="Phobius"/>
    </source>
</evidence>
<dbReference type="AlphaFoldDB" id="A0ABD2WT00"/>
<organism evidence="2 3">
    <name type="scientific">Trichogramma kaykai</name>
    <dbReference type="NCBI Taxonomy" id="54128"/>
    <lineage>
        <taxon>Eukaryota</taxon>
        <taxon>Metazoa</taxon>
        <taxon>Ecdysozoa</taxon>
        <taxon>Arthropoda</taxon>
        <taxon>Hexapoda</taxon>
        <taxon>Insecta</taxon>
        <taxon>Pterygota</taxon>
        <taxon>Neoptera</taxon>
        <taxon>Endopterygota</taxon>
        <taxon>Hymenoptera</taxon>
        <taxon>Apocrita</taxon>
        <taxon>Proctotrupomorpha</taxon>
        <taxon>Chalcidoidea</taxon>
        <taxon>Trichogrammatidae</taxon>
        <taxon>Trichogramma</taxon>
    </lineage>
</organism>
<keyword evidence="1" id="KW-0812">Transmembrane</keyword>
<evidence type="ECO:0000313" key="2">
    <source>
        <dbReference type="EMBL" id="KAL3396157.1"/>
    </source>
</evidence>
<gene>
    <name evidence="2" type="ORF">TKK_010021</name>
</gene>
<dbReference type="EMBL" id="JBJJXI010000074">
    <property type="protein sequence ID" value="KAL3396157.1"/>
    <property type="molecule type" value="Genomic_DNA"/>
</dbReference>